<evidence type="ECO:0000313" key="2">
    <source>
        <dbReference type="Proteomes" id="UP000672009"/>
    </source>
</evidence>
<gene>
    <name evidence="1" type="ORF">J9260_13825</name>
</gene>
<dbReference type="EMBL" id="CP072793">
    <property type="protein sequence ID" value="QTR52771.1"/>
    <property type="molecule type" value="Genomic_DNA"/>
</dbReference>
<accession>A0A975F860</accession>
<dbReference type="Gene3D" id="1.10.10.10">
    <property type="entry name" value="Winged helix-like DNA-binding domain superfamily/Winged helix DNA-binding domain"/>
    <property type="match status" value="1"/>
</dbReference>
<sequence>MVAKVLNVGVMSRQDYVRRTIAIAKGEYIPSPDEPKIWFESLKSMAQVLSDENQVLLDVIIRHKPASLTELEQLAHRKKPNLSRTLKTLERYGVVELRKQSGKLIPTVKATDFRVQFGLHHGNAA</sequence>
<organism evidence="1 2">
    <name type="scientific">Thiothrix unzii</name>
    <dbReference type="NCBI Taxonomy" id="111769"/>
    <lineage>
        <taxon>Bacteria</taxon>
        <taxon>Pseudomonadati</taxon>
        <taxon>Pseudomonadota</taxon>
        <taxon>Gammaproteobacteria</taxon>
        <taxon>Thiotrichales</taxon>
        <taxon>Thiotrichaceae</taxon>
        <taxon>Thiothrix</taxon>
    </lineage>
</organism>
<reference evidence="1" key="1">
    <citation type="submission" date="2021-04" db="EMBL/GenBank/DDBJ databases">
        <title>Genomics, taxonomy and metabolism of representatives of sulfur bacteria of the genus Thiothrix: Thiothrix fructosivorans QT, Thiothrix unzii A1T and three new species, Thiothrix subterranea sp. nov., Thiothrix litoralis sp. nov. and 'Candidatus Thiothrix anitrata' sp. nov.</title>
        <authorList>
            <person name="Ravin N.V."/>
            <person name="Smolyakov D."/>
            <person name="Rudenko T.S."/>
            <person name="Mardanov A.V."/>
            <person name="Beletsky A.V."/>
            <person name="Markov N.D."/>
            <person name="Fomenkov A.I."/>
            <person name="Roberts R.J."/>
            <person name="Karnachuk O.V."/>
            <person name="Novikov A."/>
            <person name="Grabovich M.Y."/>
        </authorList>
    </citation>
    <scope>NUCLEOTIDE SEQUENCE</scope>
    <source>
        <strain evidence="1">A1</strain>
    </source>
</reference>
<keyword evidence="2" id="KW-1185">Reference proteome</keyword>
<dbReference type="Pfam" id="PF25212">
    <property type="entry name" value="HVO_A0114"/>
    <property type="match status" value="1"/>
</dbReference>
<dbReference type="InterPro" id="IPR036390">
    <property type="entry name" value="WH_DNA-bd_sf"/>
</dbReference>
<dbReference type="RefSeq" id="WP_210218307.1">
    <property type="nucleotide sequence ID" value="NZ_CP072793.1"/>
</dbReference>
<dbReference type="KEGG" id="tun:J9260_13825"/>
<name>A0A975F860_9GAMM</name>
<evidence type="ECO:0000313" key="1">
    <source>
        <dbReference type="EMBL" id="QTR52771.1"/>
    </source>
</evidence>
<dbReference type="Proteomes" id="UP000672009">
    <property type="component" value="Chromosome"/>
</dbReference>
<dbReference type="InterPro" id="IPR036388">
    <property type="entry name" value="WH-like_DNA-bd_sf"/>
</dbReference>
<protein>
    <submittedName>
        <fullName evidence="1">Uncharacterized protein</fullName>
    </submittedName>
</protein>
<dbReference type="SUPFAM" id="SSF46785">
    <property type="entry name" value="Winged helix' DNA-binding domain"/>
    <property type="match status" value="1"/>
</dbReference>
<dbReference type="AlphaFoldDB" id="A0A975F860"/>
<proteinExistence type="predicted"/>